<dbReference type="InterPro" id="IPR001640">
    <property type="entry name" value="Lgt"/>
</dbReference>
<dbReference type="PROSITE" id="PS01311">
    <property type="entry name" value="LGT"/>
    <property type="match status" value="1"/>
</dbReference>
<reference evidence="7" key="1">
    <citation type="submission" date="2018-05" db="EMBL/GenBank/DDBJ databases">
        <authorList>
            <person name="Lanie J.A."/>
            <person name="Ng W.-L."/>
            <person name="Kazmierczak K.M."/>
            <person name="Andrzejewski T.M."/>
            <person name="Davidsen T.M."/>
            <person name="Wayne K.J."/>
            <person name="Tettelin H."/>
            <person name="Glass J.I."/>
            <person name="Rusch D."/>
            <person name="Podicherti R."/>
            <person name="Tsui H.-C.T."/>
            <person name="Winkler M.E."/>
        </authorList>
    </citation>
    <scope>NUCLEOTIDE SEQUENCE</scope>
</reference>
<dbReference type="GO" id="GO:0005886">
    <property type="term" value="C:plasma membrane"/>
    <property type="evidence" value="ECO:0007669"/>
    <property type="project" value="InterPro"/>
</dbReference>
<sequence length="240" mass="26612">MYLGAFALGWLGARARAKNPLSPIPSARLDDLVFYVALGVILGGRVGYMLFYNFAGLIENPLNLFKVWEGGMSFHGGLLGVMIAMGLFARNLKQPFFVITDFLAPWIAPGLGLGRIGNFINGELWGAETSSDAPWAVVVDGVSRHPSQLYEAFLEGLVLFLVLWFFSRKRRPTMAISGLFLTLYGTFRICIEFIRLPDNNQYVAFDWLTRGQILSLPMFVAGAIMLILVYMRSAPSEGKS</sequence>
<keyword evidence="3 6" id="KW-0812">Transmembrane</keyword>
<dbReference type="EMBL" id="UINC01002534">
    <property type="protein sequence ID" value="SUZ97712.1"/>
    <property type="molecule type" value="Genomic_DNA"/>
</dbReference>
<dbReference type="GO" id="GO:0042158">
    <property type="term" value="P:lipoprotein biosynthetic process"/>
    <property type="evidence" value="ECO:0007669"/>
    <property type="project" value="InterPro"/>
</dbReference>
<proteinExistence type="inferred from homology"/>
<organism evidence="7">
    <name type="scientific">marine metagenome</name>
    <dbReference type="NCBI Taxonomy" id="408172"/>
    <lineage>
        <taxon>unclassified sequences</taxon>
        <taxon>metagenomes</taxon>
        <taxon>ecological metagenomes</taxon>
    </lineage>
</organism>
<evidence type="ECO:0000313" key="7">
    <source>
        <dbReference type="EMBL" id="SUZ97712.1"/>
    </source>
</evidence>
<feature type="transmembrane region" description="Helical" evidence="6">
    <location>
        <begin position="174"/>
        <end position="194"/>
    </location>
</feature>
<evidence type="ECO:0008006" key="8">
    <source>
        <dbReference type="Google" id="ProtNLM"/>
    </source>
</evidence>
<feature type="transmembrane region" description="Helical" evidence="6">
    <location>
        <begin position="33"/>
        <end position="55"/>
    </location>
</feature>
<evidence type="ECO:0000256" key="5">
    <source>
        <dbReference type="ARBA" id="ARBA00023136"/>
    </source>
</evidence>
<dbReference type="NCBIfam" id="TIGR00544">
    <property type="entry name" value="lgt"/>
    <property type="match status" value="1"/>
</dbReference>
<feature type="transmembrane region" description="Helical" evidence="6">
    <location>
        <begin position="149"/>
        <end position="167"/>
    </location>
</feature>
<evidence type="ECO:0000256" key="4">
    <source>
        <dbReference type="ARBA" id="ARBA00022989"/>
    </source>
</evidence>
<evidence type="ECO:0000256" key="3">
    <source>
        <dbReference type="ARBA" id="ARBA00022692"/>
    </source>
</evidence>
<dbReference type="HAMAP" id="MF_01147">
    <property type="entry name" value="Lgt"/>
    <property type="match status" value="1"/>
</dbReference>
<name>A0A381S0V8_9ZZZZ</name>
<gene>
    <name evidence="7" type="ORF">METZ01_LOCUS50566</name>
</gene>
<evidence type="ECO:0000256" key="6">
    <source>
        <dbReference type="SAM" id="Phobius"/>
    </source>
</evidence>
<accession>A0A381S0V8</accession>
<dbReference type="Pfam" id="PF01790">
    <property type="entry name" value="LGT"/>
    <property type="match status" value="1"/>
</dbReference>
<dbReference type="AlphaFoldDB" id="A0A381S0V8"/>
<feature type="transmembrane region" description="Helical" evidence="6">
    <location>
        <begin position="214"/>
        <end position="231"/>
    </location>
</feature>
<keyword evidence="1" id="KW-1003">Cell membrane</keyword>
<dbReference type="PANTHER" id="PTHR30589">
    <property type="entry name" value="PROLIPOPROTEIN DIACYLGLYCERYL TRANSFERASE"/>
    <property type="match status" value="1"/>
</dbReference>
<keyword evidence="2" id="KW-0808">Transferase</keyword>
<evidence type="ECO:0000256" key="2">
    <source>
        <dbReference type="ARBA" id="ARBA00022679"/>
    </source>
</evidence>
<protein>
    <recommendedName>
        <fullName evidence="8">Prolipoprotein diacylglyceryl transferase</fullName>
    </recommendedName>
</protein>
<feature type="transmembrane region" description="Helical" evidence="6">
    <location>
        <begin position="67"/>
        <end position="89"/>
    </location>
</feature>
<dbReference type="PANTHER" id="PTHR30589:SF0">
    <property type="entry name" value="PHOSPHATIDYLGLYCEROL--PROLIPOPROTEIN DIACYLGLYCERYL TRANSFERASE"/>
    <property type="match status" value="1"/>
</dbReference>
<keyword evidence="4 6" id="KW-1133">Transmembrane helix</keyword>
<keyword evidence="5 6" id="KW-0472">Membrane</keyword>
<dbReference type="GO" id="GO:0008961">
    <property type="term" value="F:phosphatidylglycerol-prolipoprotein diacylglyceryl transferase activity"/>
    <property type="evidence" value="ECO:0007669"/>
    <property type="project" value="InterPro"/>
</dbReference>
<evidence type="ECO:0000256" key="1">
    <source>
        <dbReference type="ARBA" id="ARBA00022475"/>
    </source>
</evidence>